<organism evidence="3">
    <name type="scientific">uncultured Frankineae bacterium</name>
    <dbReference type="NCBI Taxonomy" id="437475"/>
    <lineage>
        <taxon>Bacteria</taxon>
        <taxon>Bacillati</taxon>
        <taxon>Actinomycetota</taxon>
        <taxon>Actinomycetes</taxon>
        <taxon>Frankiales</taxon>
        <taxon>environmental samples</taxon>
    </lineage>
</organism>
<dbReference type="Pfam" id="PF13279">
    <property type="entry name" value="4HBT_2"/>
    <property type="match status" value="1"/>
</dbReference>
<accession>A0A6J4L0R2</accession>
<gene>
    <name evidence="3" type="ORF">AVDCRST_MAG16-701</name>
</gene>
<name>A0A6J4L0R2_9ACTN</name>
<evidence type="ECO:0000256" key="1">
    <source>
        <dbReference type="ARBA" id="ARBA00005953"/>
    </source>
</evidence>
<dbReference type="PANTHER" id="PTHR31793:SF27">
    <property type="entry name" value="NOVEL THIOESTERASE SUPERFAMILY DOMAIN AND SAPOSIN A-TYPE DOMAIN CONTAINING PROTEIN (0610012H03RIK)"/>
    <property type="match status" value="1"/>
</dbReference>
<proteinExistence type="inferred from homology"/>
<dbReference type="InterPro" id="IPR006684">
    <property type="entry name" value="YbgC/YbaW"/>
</dbReference>
<dbReference type="NCBIfam" id="TIGR00051">
    <property type="entry name" value="YbgC/FadM family acyl-CoA thioesterase"/>
    <property type="match status" value="1"/>
</dbReference>
<dbReference type="SUPFAM" id="SSF54637">
    <property type="entry name" value="Thioesterase/thiol ester dehydrase-isomerase"/>
    <property type="match status" value="1"/>
</dbReference>
<dbReference type="InterPro" id="IPR029069">
    <property type="entry name" value="HotDog_dom_sf"/>
</dbReference>
<dbReference type="EMBL" id="CADCUE010000053">
    <property type="protein sequence ID" value="CAA9319327.1"/>
    <property type="molecule type" value="Genomic_DNA"/>
</dbReference>
<keyword evidence="2" id="KW-0378">Hydrolase</keyword>
<dbReference type="GO" id="GO:0047617">
    <property type="term" value="F:fatty acyl-CoA hydrolase activity"/>
    <property type="evidence" value="ECO:0007669"/>
    <property type="project" value="TreeGrafter"/>
</dbReference>
<protein>
    <submittedName>
        <fullName evidence="3">4-hydroxybenzoyl-CoA thioesterase family active site</fullName>
    </submittedName>
</protein>
<dbReference type="PANTHER" id="PTHR31793">
    <property type="entry name" value="4-HYDROXYBENZOYL-COA THIOESTERASE FAMILY MEMBER"/>
    <property type="match status" value="1"/>
</dbReference>
<sequence>MSVWSAPVRYVECDMQGVVFNAHYLAYADEAMTALLRTLGTPYDVLLARGFDTSVVASELSWVAPVRWGDVVDVDGEVERVGRTSFTVLFTISVARQLCCRVRTSYVLTDLQRTPTAVPDDLRAAWLAPARTAAH</sequence>
<reference evidence="3" key="1">
    <citation type="submission" date="2020-02" db="EMBL/GenBank/DDBJ databases">
        <authorList>
            <person name="Meier V. D."/>
        </authorList>
    </citation>
    <scope>NUCLEOTIDE SEQUENCE</scope>
    <source>
        <strain evidence="3">AVDCRST_MAG16</strain>
    </source>
</reference>
<evidence type="ECO:0000313" key="3">
    <source>
        <dbReference type="EMBL" id="CAA9319327.1"/>
    </source>
</evidence>
<dbReference type="CDD" id="cd00586">
    <property type="entry name" value="4HBT"/>
    <property type="match status" value="1"/>
</dbReference>
<dbReference type="AlphaFoldDB" id="A0A6J4L0R2"/>
<dbReference type="Gene3D" id="3.10.129.10">
    <property type="entry name" value="Hotdog Thioesterase"/>
    <property type="match status" value="1"/>
</dbReference>
<evidence type="ECO:0000256" key="2">
    <source>
        <dbReference type="ARBA" id="ARBA00022801"/>
    </source>
</evidence>
<dbReference type="InterPro" id="IPR050563">
    <property type="entry name" value="4-hydroxybenzoyl-CoA_TE"/>
</dbReference>
<comment type="similarity">
    <text evidence="1">Belongs to the 4-hydroxybenzoyl-CoA thioesterase family.</text>
</comment>